<evidence type="ECO:0000256" key="3">
    <source>
        <dbReference type="ARBA" id="ARBA00022989"/>
    </source>
</evidence>
<feature type="transmembrane region" description="Helical" evidence="6">
    <location>
        <begin position="144"/>
        <end position="162"/>
    </location>
</feature>
<dbReference type="EMBL" id="KN833694">
    <property type="protein sequence ID" value="KIK27827.1"/>
    <property type="molecule type" value="Genomic_DNA"/>
</dbReference>
<dbReference type="InterPro" id="IPR018820">
    <property type="entry name" value="BRE4-related_DUF2421"/>
</dbReference>
<accession>A0A0D0A021</accession>
<dbReference type="AlphaFoldDB" id="A0A0D0A021"/>
<evidence type="ECO:0000256" key="2">
    <source>
        <dbReference type="ARBA" id="ARBA00022692"/>
    </source>
</evidence>
<evidence type="ECO:0000256" key="4">
    <source>
        <dbReference type="ARBA" id="ARBA00023136"/>
    </source>
</evidence>
<protein>
    <recommendedName>
        <fullName evidence="12">ER transporter 6TM N-terminal domain-containing protein</fullName>
    </recommendedName>
</protein>
<feature type="compositionally biased region" description="Polar residues" evidence="5">
    <location>
        <begin position="64"/>
        <end position="76"/>
    </location>
</feature>
<feature type="domain" description="Putative ER transporter 6TM N-terminal" evidence="8">
    <location>
        <begin position="98"/>
        <end position="605"/>
    </location>
</feature>
<evidence type="ECO:0000256" key="1">
    <source>
        <dbReference type="ARBA" id="ARBA00004141"/>
    </source>
</evidence>
<proteinExistence type="predicted"/>
<evidence type="ECO:0000313" key="10">
    <source>
        <dbReference type="EMBL" id="KIK27827.1"/>
    </source>
</evidence>
<dbReference type="Pfam" id="PF13515">
    <property type="entry name" value="FUSC_2"/>
    <property type="match status" value="1"/>
</dbReference>
<feature type="region of interest" description="Disordered" evidence="5">
    <location>
        <begin position="685"/>
        <end position="709"/>
    </location>
</feature>
<dbReference type="Pfam" id="PF10334">
    <property type="entry name" value="BRE4"/>
    <property type="match status" value="1"/>
</dbReference>
<reference evidence="10 11" key="1">
    <citation type="submission" date="2014-04" db="EMBL/GenBank/DDBJ databases">
        <authorList>
            <consortium name="DOE Joint Genome Institute"/>
            <person name="Kuo A."/>
            <person name="Kohler A."/>
            <person name="Costa M.D."/>
            <person name="Nagy L.G."/>
            <person name="Floudas D."/>
            <person name="Copeland A."/>
            <person name="Barry K.W."/>
            <person name="Cichocki N."/>
            <person name="Veneault-Fourrey C."/>
            <person name="LaButti K."/>
            <person name="Lindquist E.A."/>
            <person name="Lipzen A."/>
            <person name="Lundell T."/>
            <person name="Morin E."/>
            <person name="Murat C."/>
            <person name="Sun H."/>
            <person name="Tunlid A."/>
            <person name="Henrissat B."/>
            <person name="Grigoriev I.V."/>
            <person name="Hibbett D.S."/>
            <person name="Martin F."/>
            <person name="Nordberg H.P."/>
            <person name="Cantor M.N."/>
            <person name="Hua S.X."/>
        </authorList>
    </citation>
    <scope>NUCLEOTIDE SEQUENCE [LARGE SCALE GENOMIC DNA]</scope>
    <source>
        <strain evidence="10 11">441</strain>
    </source>
</reference>
<feature type="domain" description="Integral membrane bound transporter" evidence="9">
    <location>
        <begin position="776"/>
        <end position="921"/>
    </location>
</feature>
<evidence type="ECO:0008006" key="12">
    <source>
        <dbReference type="Google" id="ProtNLM"/>
    </source>
</evidence>
<feature type="compositionally biased region" description="Low complexity" evidence="5">
    <location>
        <begin position="420"/>
        <end position="430"/>
    </location>
</feature>
<dbReference type="STRING" id="765257.A0A0D0A021"/>
<dbReference type="Proteomes" id="UP000054018">
    <property type="component" value="Unassembled WGS sequence"/>
</dbReference>
<dbReference type="InterPro" id="IPR018823">
    <property type="entry name" value="ArAE_2_N"/>
</dbReference>
<dbReference type="GO" id="GO:0016020">
    <property type="term" value="C:membrane"/>
    <property type="evidence" value="ECO:0007669"/>
    <property type="project" value="UniProtKB-SubCell"/>
</dbReference>
<dbReference type="Pfam" id="PF10337">
    <property type="entry name" value="ArAE_2_N"/>
    <property type="match status" value="1"/>
</dbReference>
<reference evidence="11" key="2">
    <citation type="submission" date="2015-01" db="EMBL/GenBank/DDBJ databases">
        <title>Evolutionary Origins and Diversification of the Mycorrhizal Mutualists.</title>
        <authorList>
            <consortium name="DOE Joint Genome Institute"/>
            <consortium name="Mycorrhizal Genomics Consortium"/>
            <person name="Kohler A."/>
            <person name="Kuo A."/>
            <person name="Nagy L.G."/>
            <person name="Floudas D."/>
            <person name="Copeland A."/>
            <person name="Barry K.W."/>
            <person name="Cichocki N."/>
            <person name="Veneault-Fourrey C."/>
            <person name="LaButti K."/>
            <person name="Lindquist E.A."/>
            <person name="Lipzen A."/>
            <person name="Lundell T."/>
            <person name="Morin E."/>
            <person name="Murat C."/>
            <person name="Riley R."/>
            <person name="Ohm R."/>
            <person name="Sun H."/>
            <person name="Tunlid A."/>
            <person name="Henrissat B."/>
            <person name="Grigoriev I.V."/>
            <person name="Hibbett D.S."/>
            <person name="Martin F."/>
        </authorList>
    </citation>
    <scope>NUCLEOTIDE SEQUENCE [LARGE SCALE GENOMIC DNA]</scope>
    <source>
        <strain evidence="11">441</strain>
    </source>
</reference>
<feature type="transmembrane region" description="Helical" evidence="6">
    <location>
        <begin position="106"/>
        <end position="124"/>
    </location>
</feature>
<dbReference type="PANTHER" id="PTHR37994">
    <property type="entry name" value="ARAE_2_N DOMAIN-CONTAINING PROTEIN-RELATED"/>
    <property type="match status" value="1"/>
</dbReference>
<feature type="transmembrane region" description="Helical" evidence="6">
    <location>
        <begin position="169"/>
        <end position="189"/>
    </location>
</feature>
<feature type="compositionally biased region" description="Polar residues" evidence="5">
    <location>
        <begin position="407"/>
        <end position="417"/>
    </location>
</feature>
<feature type="transmembrane region" description="Helical" evidence="6">
    <location>
        <begin position="209"/>
        <end position="230"/>
    </location>
</feature>
<name>A0A0D0A021_9AGAM</name>
<feature type="compositionally biased region" description="Basic residues" evidence="5">
    <location>
        <begin position="464"/>
        <end position="477"/>
    </location>
</feature>
<gene>
    <name evidence="10" type="ORF">PISMIDRAFT_7825</name>
</gene>
<feature type="transmembrane region" description="Helical" evidence="6">
    <location>
        <begin position="857"/>
        <end position="873"/>
    </location>
</feature>
<evidence type="ECO:0000259" key="7">
    <source>
        <dbReference type="Pfam" id="PF10334"/>
    </source>
</evidence>
<feature type="region of interest" description="Disordered" evidence="5">
    <location>
        <begin position="1"/>
        <end position="76"/>
    </location>
</feature>
<feature type="transmembrane region" description="Helical" evidence="6">
    <location>
        <begin position="801"/>
        <end position="820"/>
    </location>
</feature>
<dbReference type="OrthoDB" id="2274698at2759"/>
<keyword evidence="11" id="KW-1185">Reference proteome</keyword>
<feature type="compositionally biased region" description="Basic and acidic residues" evidence="5">
    <location>
        <begin position="1"/>
        <end position="11"/>
    </location>
</feature>
<evidence type="ECO:0000313" key="11">
    <source>
        <dbReference type="Proteomes" id="UP000054018"/>
    </source>
</evidence>
<organism evidence="10 11">
    <name type="scientific">Pisolithus microcarpus 441</name>
    <dbReference type="NCBI Taxonomy" id="765257"/>
    <lineage>
        <taxon>Eukaryota</taxon>
        <taxon>Fungi</taxon>
        <taxon>Dikarya</taxon>
        <taxon>Basidiomycota</taxon>
        <taxon>Agaricomycotina</taxon>
        <taxon>Agaricomycetes</taxon>
        <taxon>Agaricomycetidae</taxon>
        <taxon>Boletales</taxon>
        <taxon>Sclerodermatineae</taxon>
        <taxon>Pisolithaceae</taxon>
        <taxon>Pisolithus</taxon>
    </lineage>
</organism>
<feature type="transmembrane region" description="Helical" evidence="6">
    <location>
        <begin position="242"/>
        <end position="262"/>
    </location>
</feature>
<keyword evidence="3 6" id="KW-1133">Transmembrane helix</keyword>
<feature type="region of interest" description="Disordered" evidence="5">
    <location>
        <begin position="404"/>
        <end position="477"/>
    </location>
</feature>
<evidence type="ECO:0000259" key="8">
    <source>
        <dbReference type="Pfam" id="PF10337"/>
    </source>
</evidence>
<feature type="domain" description="DUF2421" evidence="7">
    <location>
        <begin position="930"/>
        <end position="1148"/>
    </location>
</feature>
<feature type="transmembrane region" description="Helical" evidence="6">
    <location>
        <begin position="911"/>
        <end position="928"/>
    </location>
</feature>
<feature type="transmembrane region" description="Helical" evidence="6">
    <location>
        <begin position="274"/>
        <end position="294"/>
    </location>
</feature>
<comment type="subcellular location">
    <subcellularLocation>
        <location evidence="1">Membrane</location>
        <topology evidence="1">Multi-pass membrane protein</topology>
    </subcellularLocation>
</comment>
<keyword evidence="2 6" id="KW-0812">Transmembrane</keyword>
<dbReference type="PANTHER" id="PTHR37994:SF1">
    <property type="entry name" value="ER TRANSPORTER 6TM N-TERMINAL DOMAIN-CONTAINING PROTEIN"/>
    <property type="match status" value="1"/>
</dbReference>
<feature type="compositionally biased region" description="Polar residues" evidence="5">
    <location>
        <begin position="32"/>
        <end position="46"/>
    </location>
</feature>
<evidence type="ECO:0000256" key="5">
    <source>
        <dbReference type="SAM" id="MobiDB-lite"/>
    </source>
</evidence>
<feature type="transmembrane region" description="Helical" evidence="6">
    <location>
        <begin position="747"/>
        <end position="766"/>
    </location>
</feature>
<evidence type="ECO:0000256" key="6">
    <source>
        <dbReference type="SAM" id="Phobius"/>
    </source>
</evidence>
<sequence>MADDQRGERGRGKPRLHVRILPRPAQIVANGAVSSSCAHNNPSSHTDTTRGDSAQAARCKGKASSGSARDSGTRLEQSSLKLPRRLQWVSANWTWSRWKPALRSAVSAWVALVIFVIPSVENVLGQVGPLRESVTSTYARHRKAAFLILIASFLSAPSDPLVAVVERECIILLFAGLGWAWECLALKFADLARTVHVTDPTTTSVVSGQYLQTAPSVILAVFFFFGSTFYMYVRARQGPGPFLFASIMGCLGMDISFITAALYPYPYYRVGQTIMVPLAFHSAIALLTSILVFPSSISTVFTTRLQGVLSSLADAIKEHREHLTADVTSPNFSAAPITAAVDKAEEVLAQVAATRRLLKLDVIYCRIAPTDYNEIHQLARRLVIVANGLSVYYTLIDPTRERFPVTPAQSNHNTPSVITPVPSRPSSPDLPRSHTCEGSSGDVTHKPRRRPGSVPPSGSSSPHLFRRHSYKHSPHHSHHSVLHSRLLHISVSRNPRTESAVGVFESYRYLNLEATRFTHPEAEKYIARSTELLSMSCNDLLIICEAVLCESGDWLSHVREHRFDFWVNVEEKNRIREDRIQKFQGLLAKLSREIDAFTMKKRLLVLEPYRPMFDTADELVSCDDAPPHRYLFHCYVYQYHVMRFAATLQALLEEIIRLDMQRKRPKVWFPSLKLSKFAFWSTWEPSENSNEDDDENPETIPGLDPSGMTDLGQAVRRDPDALPPRNTSEAIMGHLYRMVTGLGGGNALFAIKGGVLSVILVLPSLIKSSATFAYENKFIWAVFMAQTTLARFRGDTVFGLVTRIFSTFVGGLLGTVIWYISTGSGRGNPYGLAGVCFVCFPLFFFVRLYWPVQPMTSIIIFVTAGLVIGYSYQDTHLPTSSSPGWGFDVAWVGAVYPPPHWFLKSSLQRRFVLVAIGVIAAGVFSFFPPSTTIRKYQRRALATTVAELGSIYCSVISFASTRREDDITFIVQSLLAIRSKLKRSRVSRTNVMYEFSMRGKWPSKRYQKILDTQLQLSYLLSDLLSVVSQLNPAWARAFLKRTRLLDPDFQGDVLAVISLISTSLRTGNPLPQVTPSPLLDRFMEGSHGLNVVHQESEDDFGLPKHLSLDTLESLQYLTFCVGVSTAFAIVTRLDRLMITTKQLVGEQYHIDGIELPLHYRHKPTGIEMRSPTLSLRQP</sequence>
<evidence type="ECO:0000259" key="9">
    <source>
        <dbReference type="Pfam" id="PF13515"/>
    </source>
</evidence>
<dbReference type="HOGENOM" id="CLU_003918_2_0_1"/>
<feature type="transmembrane region" description="Helical" evidence="6">
    <location>
        <begin position="832"/>
        <end position="850"/>
    </location>
</feature>
<keyword evidence="4 6" id="KW-0472">Membrane</keyword>
<dbReference type="InterPro" id="IPR049453">
    <property type="entry name" value="Memb_transporter_dom"/>
</dbReference>